<sequence length="301" mass="33010">MQARSDRPWRGVLALDAALDRRVSRPRKRGITMVIDKGIGPAAMADIAAVAAPYIDHWKLAFGTSALMPPQVLADKLAFLRERGVLTYPGGTLLEAAIVQQHCRVFMQRARDLGFSAVEISDGTIDLPRDRRRRIIDCAREAGLVVITEVGKKDPQSQPEAAELAEQALDDLKWGSSFVIVEARESGRGIGIYDKAGELRANFLEEIAGLLGDKIDQLIWEAPQKEQQAALVARFGANVSLGNVAVNEVLALEALRSGLRFETLSAVADREKAIGHWDPDLPEPDEGPMARQGRPQELRHD</sequence>
<dbReference type="eggNOG" id="COG1809">
    <property type="taxonomic scope" value="Bacteria"/>
</dbReference>
<geneLocation type="plasmid" evidence="3 4">
    <name>pXAUT01</name>
</geneLocation>
<dbReference type="InterPro" id="IPR003830">
    <property type="entry name" value="ComA_synth"/>
</dbReference>
<accession>A7IPY5</accession>
<feature type="region of interest" description="Disordered" evidence="2">
    <location>
        <begin position="275"/>
        <end position="301"/>
    </location>
</feature>
<gene>
    <name evidence="3" type="ordered locus">Xaut_4872</name>
</gene>
<reference evidence="3 4" key="1">
    <citation type="submission" date="2007-07" db="EMBL/GenBank/DDBJ databases">
        <title>Complete sequence of plasmid pXAUT01 of Xanthobacter autotrophicus Py2.</title>
        <authorList>
            <consortium name="US DOE Joint Genome Institute"/>
            <person name="Copeland A."/>
            <person name="Lucas S."/>
            <person name="Lapidus A."/>
            <person name="Barry K."/>
            <person name="Glavina del Rio T."/>
            <person name="Hammon N."/>
            <person name="Israni S."/>
            <person name="Dalin E."/>
            <person name="Tice H."/>
            <person name="Pitluck S."/>
            <person name="Sims D."/>
            <person name="Brettin T."/>
            <person name="Bruce D."/>
            <person name="Detter J.C."/>
            <person name="Han C."/>
            <person name="Tapia R."/>
            <person name="Brainard J."/>
            <person name="Schmutz J."/>
            <person name="Larimer F."/>
            <person name="Land M."/>
            <person name="Hauser L."/>
            <person name="Kyrpides N."/>
            <person name="Kim E."/>
            <person name="Ensigns S.A."/>
            <person name="Richardson P."/>
        </authorList>
    </citation>
    <scope>NUCLEOTIDE SEQUENCE [LARGE SCALE GENOMIC DNA]</scope>
    <source>
        <strain evidence="4">ATCC BAA-1158 / Py2</strain>
        <plasmid evidence="4">Plasmid pXAUT01</plasmid>
    </source>
</reference>
<evidence type="ECO:0000313" key="3">
    <source>
        <dbReference type="EMBL" id="ABS70081.1"/>
    </source>
</evidence>
<dbReference type="AlphaFoldDB" id="A7IPY5"/>
<dbReference type="Pfam" id="PF02679">
    <property type="entry name" value="ComA"/>
    <property type="match status" value="1"/>
</dbReference>
<keyword evidence="3" id="KW-0456">Lyase</keyword>
<keyword evidence="4" id="KW-1185">Reference proteome</keyword>
<evidence type="ECO:0000256" key="1">
    <source>
        <dbReference type="ARBA" id="ARBA00010424"/>
    </source>
</evidence>
<dbReference type="Proteomes" id="UP000002417">
    <property type="component" value="Plasmid pXAUT01"/>
</dbReference>
<organism evidence="3 4">
    <name type="scientific">Xanthobacter autotrophicus (strain ATCC BAA-1158 / Py2)</name>
    <dbReference type="NCBI Taxonomy" id="78245"/>
    <lineage>
        <taxon>Bacteria</taxon>
        <taxon>Pseudomonadati</taxon>
        <taxon>Pseudomonadota</taxon>
        <taxon>Alphaproteobacteria</taxon>
        <taxon>Hyphomicrobiales</taxon>
        <taxon>Xanthobacteraceae</taxon>
        <taxon>Xanthobacter</taxon>
    </lineage>
</organism>
<proteinExistence type="inferred from homology"/>
<name>A7IPY5_XANP2</name>
<dbReference type="Gene3D" id="3.20.20.70">
    <property type="entry name" value="Aldolase class I"/>
    <property type="match status" value="1"/>
</dbReference>
<dbReference type="SUPFAM" id="SSF102110">
    <property type="entry name" value="(2r)-phospho-3-sulfolactate synthase ComA"/>
    <property type="match status" value="1"/>
</dbReference>
<evidence type="ECO:0000256" key="2">
    <source>
        <dbReference type="SAM" id="MobiDB-lite"/>
    </source>
</evidence>
<comment type="similarity">
    <text evidence="1">Belongs to the phosphosulfolactate synthase family.</text>
</comment>
<dbReference type="HOGENOM" id="CLU_062679_2_0_5"/>
<evidence type="ECO:0000313" key="4">
    <source>
        <dbReference type="Proteomes" id="UP000002417"/>
    </source>
</evidence>
<protein>
    <submittedName>
        <fullName evidence="3">Phosphosulfolactate synthase</fullName>
        <ecNumber evidence="3">4.4.1.19</ecNumber>
    </submittedName>
</protein>
<dbReference type="GO" id="GO:0043817">
    <property type="term" value="F:phosphosulfolactate synthase activity"/>
    <property type="evidence" value="ECO:0007669"/>
    <property type="project" value="UniProtKB-EC"/>
</dbReference>
<dbReference type="InterPro" id="IPR036112">
    <property type="entry name" value="ComA_synth_sf"/>
</dbReference>
<dbReference type="PhylomeDB" id="A7IPY5"/>
<dbReference type="EMBL" id="CP000782">
    <property type="protein sequence ID" value="ABS70081.1"/>
    <property type="molecule type" value="Genomic_DNA"/>
</dbReference>
<dbReference type="EC" id="4.4.1.19" evidence="3"/>
<dbReference type="OrthoDB" id="7809088at2"/>
<dbReference type="InterPro" id="IPR013785">
    <property type="entry name" value="Aldolase_TIM"/>
</dbReference>
<keyword evidence="3" id="KW-0614">Plasmid</keyword>
<dbReference type="KEGG" id="xau:Xaut_4872"/>